<sequence>MGLSSGKNYGLASQTHIARFKIRAALLASYHRNEVKKQYLCEMWVPSGSFYPKRPFQTKENGFVVDHTLTSGLIDMKFVLYLSASGGPARENVAQPENSVISSRTSKSKLFSRASQEEKSYKSEPHSDGQKSSADYHEDHLWFKQLLP</sequence>
<evidence type="ECO:0000256" key="1">
    <source>
        <dbReference type="SAM" id="MobiDB-lite"/>
    </source>
</evidence>
<dbReference type="Proteomes" id="UP000836841">
    <property type="component" value="Chromosome 6"/>
</dbReference>
<feature type="compositionally biased region" description="Polar residues" evidence="1">
    <location>
        <begin position="95"/>
        <end position="109"/>
    </location>
</feature>
<evidence type="ECO:0000313" key="2">
    <source>
        <dbReference type="EMBL" id="CAH2074374.1"/>
    </source>
</evidence>
<keyword evidence="3" id="KW-1185">Reference proteome</keyword>
<organism evidence="2 3">
    <name type="scientific">Thlaspi arvense</name>
    <name type="common">Field penny-cress</name>
    <dbReference type="NCBI Taxonomy" id="13288"/>
    <lineage>
        <taxon>Eukaryota</taxon>
        <taxon>Viridiplantae</taxon>
        <taxon>Streptophyta</taxon>
        <taxon>Embryophyta</taxon>
        <taxon>Tracheophyta</taxon>
        <taxon>Spermatophyta</taxon>
        <taxon>Magnoliopsida</taxon>
        <taxon>eudicotyledons</taxon>
        <taxon>Gunneridae</taxon>
        <taxon>Pentapetalae</taxon>
        <taxon>rosids</taxon>
        <taxon>malvids</taxon>
        <taxon>Brassicales</taxon>
        <taxon>Brassicaceae</taxon>
        <taxon>Thlaspideae</taxon>
        <taxon>Thlaspi</taxon>
    </lineage>
</organism>
<reference evidence="2 3" key="1">
    <citation type="submission" date="2022-03" db="EMBL/GenBank/DDBJ databases">
        <authorList>
            <person name="Nunn A."/>
            <person name="Chopra R."/>
            <person name="Nunn A."/>
            <person name="Contreras Garrido A."/>
        </authorList>
    </citation>
    <scope>NUCLEOTIDE SEQUENCE [LARGE SCALE GENOMIC DNA]</scope>
</reference>
<name>A0AAU9T1H5_THLAR</name>
<accession>A0AAU9T1H5</accession>
<feature type="compositionally biased region" description="Basic and acidic residues" evidence="1">
    <location>
        <begin position="115"/>
        <end position="136"/>
    </location>
</feature>
<feature type="region of interest" description="Disordered" evidence="1">
    <location>
        <begin position="88"/>
        <end position="136"/>
    </location>
</feature>
<dbReference type="EMBL" id="OU466862">
    <property type="protein sequence ID" value="CAH2074374.1"/>
    <property type="molecule type" value="Genomic_DNA"/>
</dbReference>
<proteinExistence type="predicted"/>
<protein>
    <submittedName>
        <fullName evidence="2">Uncharacterized protein</fullName>
    </submittedName>
</protein>
<gene>
    <name evidence="2" type="ORF">TAV2_LOCUS19540</name>
</gene>
<dbReference type="AlphaFoldDB" id="A0AAU9T1H5"/>
<evidence type="ECO:0000313" key="3">
    <source>
        <dbReference type="Proteomes" id="UP000836841"/>
    </source>
</evidence>